<proteinExistence type="predicted"/>
<dbReference type="Gene3D" id="3.40.50.2000">
    <property type="entry name" value="Glycogen Phosphorylase B"/>
    <property type="match status" value="2"/>
</dbReference>
<reference evidence="5" key="1">
    <citation type="journal article" date="2019" name="Int. J. Syst. Evol. Microbiol.">
        <title>The Global Catalogue of Microorganisms (GCM) 10K type strain sequencing project: providing services to taxonomists for standard genome sequencing and annotation.</title>
        <authorList>
            <consortium name="The Broad Institute Genomics Platform"/>
            <consortium name="The Broad Institute Genome Sequencing Center for Infectious Disease"/>
            <person name="Wu L."/>
            <person name="Ma J."/>
        </authorList>
    </citation>
    <scope>NUCLEOTIDE SEQUENCE [LARGE SCALE GENOMIC DNA]</scope>
    <source>
        <strain evidence="5">CGMCC 4.7382</strain>
    </source>
</reference>
<dbReference type="RefSeq" id="WP_379871301.1">
    <property type="nucleotide sequence ID" value="NZ_JBHTBH010000005.1"/>
</dbReference>
<evidence type="ECO:0000256" key="1">
    <source>
        <dbReference type="ARBA" id="ARBA00022676"/>
    </source>
</evidence>
<comment type="caution">
    <text evidence="4">The sequence shown here is derived from an EMBL/GenBank/DDBJ whole genome shotgun (WGS) entry which is preliminary data.</text>
</comment>
<sequence>MRRSTTGKAARPPAPRTDGSPADREAPTVLVLRALGLGDFLTAVPALRALHRARPGNGFRLAAPARHAELLALAGLPPHVAPTEGPRTPEWPGPPPELAVNLHGRGPQSVLALRALRPRELWTYAHPDVPDVTGPRWIPGEHEVDVWCRLVREYGLQPDPADLRLAAPPEPSRRPGAAVVHPGAAFPARRWPELRFAEVARWLAGRGYQVVVTGSPAERALATRVARVAGLPRDAVAAGHTTLTRLAALVAEASVVVCGDTGVGHLATAYATPSVRLFGPVSPARWGPRVDGLRHVCLWAESRGDPWGSRPDPGLLRITTRDVLLALEDLLSRRSLVPPPRPGAIAPHRPATPTAAHRID</sequence>
<evidence type="ECO:0000313" key="5">
    <source>
        <dbReference type="Proteomes" id="UP001596540"/>
    </source>
</evidence>
<evidence type="ECO:0000313" key="4">
    <source>
        <dbReference type="EMBL" id="MFC7328653.1"/>
    </source>
</evidence>
<keyword evidence="2" id="KW-0808">Transferase</keyword>
<gene>
    <name evidence="4" type="ORF">ACFQRF_12955</name>
</gene>
<dbReference type="PANTHER" id="PTHR30160:SF1">
    <property type="entry name" value="LIPOPOLYSACCHARIDE 1,2-N-ACETYLGLUCOSAMINETRANSFERASE-RELATED"/>
    <property type="match status" value="1"/>
</dbReference>
<accession>A0ABW2KFE4</accession>
<keyword evidence="5" id="KW-1185">Reference proteome</keyword>
<dbReference type="InterPro" id="IPR002201">
    <property type="entry name" value="Glyco_trans_9"/>
</dbReference>
<feature type="region of interest" description="Disordered" evidence="3">
    <location>
        <begin position="1"/>
        <end position="25"/>
    </location>
</feature>
<dbReference type="SUPFAM" id="SSF53756">
    <property type="entry name" value="UDP-Glycosyltransferase/glycogen phosphorylase"/>
    <property type="match status" value="1"/>
</dbReference>
<dbReference type="EMBL" id="JBHTBH010000005">
    <property type="protein sequence ID" value="MFC7328653.1"/>
    <property type="molecule type" value="Genomic_DNA"/>
</dbReference>
<protein>
    <submittedName>
        <fullName evidence="4">Glycosyltransferase family 9 protein</fullName>
    </submittedName>
</protein>
<dbReference type="InterPro" id="IPR051199">
    <property type="entry name" value="LPS_LOS_Heptosyltrfase"/>
</dbReference>
<dbReference type="CDD" id="cd03789">
    <property type="entry name" value="GT9_LPS_heptosyltransferase"/>
    <property type="match status" value="1"/>
</dbReference>
<evidence type="ECO:0000256" key="3">
    <source>
        <dbReference type="SAM" id="MobiDB-lite"/>
    </source>
</evidence>
<dbReference type="PANTHER" id="PTHR30160">
    <property type="entry name" value="TETRAACYLDISACCHARIDE 4'-KINASE-RELATED"/>
    <property type="match status" value="1"/>
</dbReference>
<feature type="compositionally biased region" description="Low complexity" evidence="3">
    <location>
        <begin position="346"/>
        <end position="360"/>
    </location>
</feature>
<dbReference type="Pfam" id="PF01075">
    <property type="entry name" value="Glyco_transf_9"/>
    <property type="match status" value="1"/>
</dbReference>
<dbReference type="Proteomes" id="UP001596540">
    <property type="component" value="Unassembled WGS sequence"/>
</dbReference>
<organism evidence="4 5">
    <name type="scientific">Marinactinospora rubrisoli</name>
    <dbReference type="NCBI Taxonomy" id="2715399"/>
    <lineage>
        <taxon>Bacteria</taxon>
        <taxon>Bacillati</taxon>
        <taxon>Actinomycetota</taxon>
        <taxon>Actinomycetes</taxon>
        <taxon>Streptosporangiales</taxon>
        <taxon>Nocardiopsidaceae</taxon>
        <taxon>Marinactinospora</taxon>
    </lineage>
</organism>
<evidence type="ECO:0000256" key="2">
    <source>
        <dbReference type="ARBA" id="ARBA00022679"/>
    </source>
</evidence>
<feature type="region of interest" description="Disordered" evidence="3">
    <location>
        <begin position="338"/>
        <end position="360"/>
    </location>
</feature>
<name>A0ABW2KFE4_9ACTN</name>
<keyword evidence="1" id="KW-0328">Glycosyltransferase</keyword>